<dbReference type="AlphaFoldDB" id="A0AA37I2K3"/>
<gene>
    <name evidence="1" type="ORF">PRMUPPPA20_14630</name>
</gene>
<dbReference type="GO" id="GO:0003677">
    <property type="term" value="F:DNA binding"/>
    <property type="evidence" value="ECO:0007669"/>
    <property type="project" value="InterPro"/>
</dbReference>
<dbReference type="SUPFAM" id="SSF47413">
    <property type="entry name" value="lambda repressor-like DNA-binding domains"/>
    <property type="match status" value="1"/>
</dbReference>
<dbReference type="InterPro" id="IPR010982">
    <property type="entry name" value="Lambda_DNA-bd_dom_sf"/>
</dbReference>
<organism evidence="1 2">
    <name type="scientific">Xylanibacter ruminicola</name>
    <name type="common">Prevotella ruminicola</name>
    <dbReference type="NCBI Taxonomy" id="839"/>
    <lineage>
        <taxon>Bacteria</taxon>
        <taxon>Pseudomonadati</taxon>
        <taxon>Bacteroidota</taxon>
        <taxon>Bacteroidia</taxon>
        <taxon>Bacteroidales</taxon>
        <taxon>Prevotellaceae</taxon>
        <taxon>Xylanibacter</taxon>
    </lineage>
</organism>
<comment type="caution">
    <text evidence="1">The sequence shown here is derived from an EMBL/GenBank/DDBJ whole genome shotgun (WGS) entry which is preliminary data.</text>
</comment>
<reference evidence="1" key="1">
    <citation type="submission" date="2021-08" db="EMBL/GenBank/DDBJ databases">
        <title>Prevotella lacticifex sp. nov., isolated from rumen of cow.</title>
        <authorList>
            <person name="Shinkai T."/>
            <person name="Ikeyama N."/>
            <person name="Kumagai M."/>
            <person name="Ohmori H."/>
            <person name="Sakamoto M."/>
            <person name="Ohkuma M."/>
            <person name="Mitsumori M."/>
        </authorList>
    </citation>
    <scope>NUCLEOTIDE SEQUENCE</scope>
    <source>
        <strain evidence="1">JCM 8259</strain>
    </source>
</reference>
<dbReference type="RefSeq" id="WP_028907040.1">
    <property type="nucleotide sequence ID" value="NZ_BPTT01000001.1"/>
</dbReference>
<name>A0AA37I2K3_XYLRU</name>
<accession>A0AA37I2K3</accession>
<proteinExistence type="predicted"/>
<dbReference type="EMBL" id="BPTT01000001">
    <property type="protein sequence ID" value="GJG33354.1"/>
    <property type="molecule type" value="Genomic_DNA"/>
</dbReference>
<evidence type="ECO:0000313" key="1">
    <source>
        <dbReference type="EMBL" id="GJG33354.1"/>
    </source>
</evidence>
<dbReference type="Gene3D" id="1.10.260.40">
    <property type="entry name" value="lambda repressor-like DNA-binding domains"/>
    <property type="match status" value="1"/>
</dbReference>
<dbReference type="Proteomes" id="UP000887097">
    <property type="component" value="Unassembled WGS sequence"/>
</dbReference>
<protein>
    <submittedName>
        <fullName evidence="1">Uncharacterized protein</fullName>
    </submittedName>
</protein>
<sequence length="63" mass="7414">MDIALSITKLRTSRLYTRKGFAYKTGIELRHLIAVEERRVAATQNDIEAICRAMKLKYDDWIR</sequence>
<evidence type="ECO:0000313" key="2">
    <source>
        <dbReference type="Proteomes" id="UP000887097"/>
    </source>
</evidence>
<dbReference type="GeneID" id="31500502"/>